<dbReference type="Pfam" id="PF17196">
    <property type="entry name" value="DUF5133"/>
    <property type="match status" value="1"/>
</dbReference>
<comment type="caution">
    <text evidence="1">The sequence shown here is derived from an EMBL/GenBank/DDBJ whole genome shotgun (WGS) entry which is preliminary data.</text>
</comment>
<proteinExistence type="predicted"/>
<sequence>MLIPDPHYLRSQLTRYTELRAGRGEAAGEPSLEDVSYTLCVLTGTRHIGEALTVAETLLAAAAVPDPAGTALAA</sequence>
<dbReference type="EMBL" id="JANUGQ010000005">
    <property type="protein sequence ID" value="MCS0635620.1"/>
    <property type="molecule type" value="Genomic_DNA"/>
</dbReference>
<accession>A0ABT2CDY5</accession>
<dbReference type="Proteomes" id="UP001431313">
    <property type="component" value="Unassembled WGS sequence"/>
</dbReference>
<organism evidence="1 2">
    <name type="scientific">Streptomyces pyxinae</name>
    <dbReference type="NCBI Taxonomy" id="2970734"/>
    <lineage>
        <taxon>Bacteria</taxon>
        <taxon>Bacillati</taxon>
        <taxon>Actinomycetota</taxon>
        <taxon>Actinomycetes</taxon>
        <taxon>Kitasatosporales</taxon>
        <taxon>Streptomycetaceae</taxon>
        <taxon>Streptomyces</taxon>
    </lineage>
</organism>
<reference evidence="1" key="1">
    <citation type="submission" date="2022-08" db="EMBL/GenBank/DDBJ databases">
        <authorList>
            <person name="Somphong A."/>
            <person name="Phongsopitanun W."/>
        </authorList>
    </citation>
    <scope>NUCLEOTIDE SEQUENCE</scope>
    <source>
        <strain evidence="1">LP05-1</strain>
    </source>
</reference>
<evidence type="ECO:0000313" key="1">
    <source>
        <dbReference type="EMBL" id="MCS0635620.1"/>
    </source>
</evidence>
<keyword evidence="2" id="KW-1185">Reference proteome</keyword>
<protein>
    <submittedName>
        <fullName evidence="1">DUF5133 domain-containing protein</fullName>
    </submittedName>
</protein>
<name>A0ABT2CDY5_9ACTN</name>
<evidence type="ECO:0000313" key="2">
    <source>
        <dbReference type="Proteomes" id="UP001431313"/>
    </source>
</evidence>
<gene>
    <name evidence="1" type="ORF">NX801_08080</name>
</gene>
<dbReference type="InterPro" id="IPR033457">
    <property type="entry name" value="DUF5133"/>
</dbReference>
<dbReference type="RefSeq" id="WP_258786491.1">
    <property type="nucleotide sequence ID" value="NZ_JANUGQ010000005.1"/>
</dbReference>